<dbReference type="InterPro" id="IPR036737">
    <property type="entry name" value="OmpA-like_sf"/>
</dbReference>
<reference evidence="1" key="1">
    <citation type="submission" date="2021-06" db="EMBL/GenBank/DDBJ databases">
        <authorList>
            <person name="Nardi T."/>
            <person name="Nardi T."/>
        </authorList>
    </citation>
    <scope>NUCLEOTIDE SEQUENCE</scope>
</reference>
<dbReference type="EMBL" id="CAJVAF010000052">
    <property type="protein sequence ID" value="CAG7589736.1"/>
    <property type="molecule type" value="Genomic_DNA"/>
</dbReference>
<organism evidence="1 2">
    <name type="scientific">Hyalomma marginatum</name>
    <dbReference type="NCBI Taxonomy" id="34627"/>
    <lineage>
        <taxon>Eukaryota</taxon>
        <taxon>Metazoa</taxon>
        <taxon>Ecdysozoa</taxon>
        <taxon>Arthropoda</taxon>
        <taxon>Chelicerata</taxon>
        <taxon>Arachnida</taxon>
        <taxon>Acari</taxon>
        <taxon>Parasitiformes</taxon>
        <taxon>Ixodida</taxon>
        <taxon>Ixodoidea</taxon>
        <taxon>Ixodidae</taxon>
        <taxon>Hyalomminae</taxon>
        <taxon>Hyalomma</taxon>
    </lineage>
</organism>
<evidence type="ECO:0000313" key="1">
    <source>
        <dbReference type="EMBL" id="CAG7589736.1"/>
    </source>
</evidence>
<name>A0A8S4C1I9_9ACAR</name>
<dbReference type="Gene3D" id="3.30.1330.60">
    <property type="entry name" value="OmpA-like domain"/>
    <property type="match status" value="1"/>
</dbReference>
<dbReference type="Proteomes" id="UP000837675">
    <property type="component" value="Unassembled WGS sequence"/>
</dbReference>
<comment type="caution">
    <text evidence="1">The sequence shown here is derived from an EMBL/GenBank/DDBJ whole genome shotgun (WGS) entry which is preliminary data.</text>
</comment>
<accession>A0A8S4C1I9</accession>
<dbReference type="SUPFAM" id="SSF103088">
    <property type="entry name" value="OmpA-like"/>
    <property type="match status" value="1"/>
</dbReference>
<proteinExistence type="predicted"/>
<protein>
    <submittedName>
        <fullName evidence="1">Uncharacterized protein</fullName>
    </submittedName>
</protein>
<dbReference type="AlphaFoldDB" id="A0A8S4C1I9"/>
<evidence type="ECO:0000313" key="2">
    <source>
        <dbReference type="Proteomes" id="UP000837675"/>
    </source>
</evidence>
<keyword evidence="2" id="KW-1185">Reference proteome</keyword>
<gene>
    <name evidence="1" type="ORF">MHYMCMPASI_00187</name>
</gene>
<sequence>MNFFTIFNVKNYSDKKCCAILCGFFLIFFLTIQKLEARTTYKEIETYFEYEELEQYLSIAQRIEIEKLSRKMMDDEKIFVTIQSFFYCEESYDKNLIEGERRAEEIREVFIKNGITDDRINIEIITDNQRKKNKVFIIREKGIHS</sequence>